<proteinExistence type="predicted"/>
<feature type="signal peptide" evidence="1">
    <location>
        <begin position="1"/>
        <end position="16"/>
    </location>
</feature>
<accession>A0A6P0CC69</accession>
<comment type="caution">
    <text evidence="2">The sequence shown here is derived from an EMBL/GenBank/DDBJ whole genome shotgun (WGS) entry which is preliminary data.</text>
</comment>
<keyword evidence="1" id="KW-0732">Signal</keyword>
<evidence type="ECO:0000313" key="2">
    <source>
        <dbReference type="EMBL" id="NEK23821.1"/>
    </source>
</evidence>
<dbReference type="RefSeq" id="WP_164354744.1">
    <property type="nucleotide sequence ID" value="NZ_JAABNT010000010.1"/>
</dbReference>
<name>A0A6P0CC69_9RHOB</name>
<keyword evidence="3" id="KW-1185">Reference proteome</keyword>
<evidence type="ECO:0000313" key="3">
    <source>
        <dbReference type="Proteomes" id="UP000468591"/>
    </source>
</evidence>
<dbReference type="InterPro" id="IPR011990">
    <property type="entry name" value="TPR-like_helical_dom_sf"/>
</dbReference>
<sequence>MQTISLFIAATVLAFAGIDAGAATKEEAVTAPVARTSARAGGWRGDLDLQHWSTGTFHRDLVETIQNLSAAHGSERIGVMLDAAELYLTHMLLYETSSTLAGINPTLPDHTRRYVALSHAQTLLGGEAVSSFDASPLADPDRPDSAFWRALQAIAVGDVGMLNDNIEASFTGLGLQSRAVLRAMLPVFIEAAIETEHFRYAEAALKLMYELPDLDYSPTGYFLRGRQEERQGNNSSALTAYFEAAKGWDQYAARARLAVADMSLSDGTDGALLAAQSILADGLEAWRGGQHEVEILKRLARVLSARRDDVAGLLTLGKLIARFPAAKEAEVAKAEVQKLLEQLYSKGGEGQYALADWMKAHLKFLPFFRTLPDFARHTETFADYLLALGATDLAAKEFQRAIRLLQEVESAASETALQDLFRLNLKLATAQMRGGLPQDARTTLELMDVAPGPQNAQDHATIKASVLAELGDRQALLDTVVPTPSSDHQRRMAMALAEEGQWDKSRDILAEFWAQQPSAFSVQDATHLLIAANRSNDAQTRDRVIRAFPGLTNNKTLVELAESLSAEVPTLLLLSHDQAAARLDKLDEAFESIKNSGISP</sequence>
<dbReference type="SUPFAM" id="SSF48452">
    <property type="entry name" value="TPR-like"/>
    <property type="match status" value="1"/>
</dbReference>
<evidence type="ECO:0008006" key="4">
    <source>
        <dbReference type="Google" id="ProtNLM"/>
    </source>
</evidence>
<evidence type="ECO:0000256" key="1">
    <source>
        <dbReference type="SAM" id="SignalP"/>
    </source>
</evidence>
<dbReference type="AlphaFoldDB" id="A0A6P0CC69"/>
<protein>
    <recommendedName>
        <fullName evidence="4">Tetratricopeptide repeat protein</fullName>
    </recommendedName>
</protein>
<dbReference type="EMBL" id="JAABNT010000010">
    <property type="protein sequence ID" value="NEK23821.1"/>
    <property type="molecule type" value="Genomic_DNA"/>
</dbReference>
<dbReference type="Gene3D" id="1.25.40.10">
    <property type="entry name" value="Tetratricopeptide repeat domain"/>
    <property type="match status" value="1"/>
</dbReference>
<feature type="chain" id="PRO_5026734350" description="Tetratricopeptide repeat protein" evidence="1">
    <location>
        <begin position="17"/>
        <end position="600"/>
    </location>
</feature>
<dbReference type="Proteomes" id="UP000468591">
    <property type="component" value="Unassembled WGS sequence"/>
</dbReference>
<reference evidence="2 3" key="1">
    <citation type="submission" date="2020-01" db="EMBL/GenBank/DDBJ databases">
        <title>Sulfitobacter sediminilitoris sp. nov., isolated from a tidal flat.</title>
        <authorList>
            <person name="Park S."/>
            <person name="Yoon J.-H."/>
        </authorList>
    </citation>
    <scope>NUCLEOTIDE SEQUENCE [LARGE SCALE GENOMIC DNA]</scope>
    <source>
        <strain evidence="2 3">JBTF-M27</strain>
    </source>
</reference>
<gene>
    <name evidence="2" type="ORF">GV827_15595</name>
</gene>
<organism evidence="2 3">
    <name type="scientific">Sulfitobacter sediminilitoris</name>
    <dbReference type="NCBI Taxonomy" id="2698830"/>
    <lineage>
        <taxon>Bacteria</taxon>
        <taxon>Pseudomonadati</taxon>
        <taxon>Pseudomonadota</taxon>
        <taxon>Alphaproteobacteria</taxon>
        <taxon>Rhodobacterales</taxon>
        <taxon>Roseobacteraceae</taxon>
        <taxon>Sulfitobacter</taxon>
    </lineage>
</organism>